<dbReference type="AlphaFoldDB" id="A0A1F7IHY7"/>
<gene>
    <name evidence="2" type="ORF">A3A74_05875</name>
</gene>
<dbReference type="EMBL" id="MGAF01000001">
    <property type="protein sequence ID" value="OGK42968.1"/>
    <property type="molecule type" value="Genomic_DNA"/>
</dbReference>
<accession>A0A1F7IHY7</accession>
<comment type="caution">
    <text evidence="2">The sequence shown here is derived from an EMBL/GenBank/DDBJ whole genome shotgun (WGS) entry which is preliminary data.</text>
</comment>
<dbReference type="Pfam" id="PF01797">
    <property type="entry name" value="Y1_Tnp"/>
    <property type="match status" value="1"/>
</dbReference>
<dbReference type="Proteomes" id="UP000179270">
    <property type="component" value="Unassembled WGS sequence"/>
</dbReference>
<dbReference type="InterPro" id="IPR002686">
    <property type="entry name" value="Transposase_17"/>
</dbReference>
<dbReference type="GO" id="GO:0003677">
    <property type="term" value="F:DNA binding"/>
    <property type="evidence" value="ECO:0007669"/>
    <property type="project" value="InterPro"/>
</dbReference>
<feature type="domain" description="Transposase IS200-like" evidence="1">
    <location>
        <begin position="9"/>
        <end position="153"/>
    </location>
</feature>
<dbReference type="Gene3D" id="3.30.70.1290">
    <property type="entry name" value="Transposase IS200-like"/>
    <property type="match status" value="1"/>
</dbReference>
<organism evidence="2 3">
    <name type="scientific">Candidatus Roizmanbacteria bacterium RIFCSPLOWO2_01_FULL_35_13</name>
    <dbReference type="NCBI Taxonomy" id="1802055"/>
    <lineage>
        <taxon>Bacteria</taxon>
        <taxon>Candidatus Roizmaniibacteriota</taxon>
    </lineage>
</organism>
<evidence type="ECO:0000313" key="2">
    <source>
        <dbReference type="EMBL" id="OGK42968.1"/>
    </source>
</evidence>
<reference evidence="2 3" key="1">
    <citation type="journal article" date="2016" name="Nat. Commun.">
        <title>Thousands of microbial genomes shed light on interconnected biogeochemical processes in an aquifer system.</title>
        <authorList>
            <person name="Anantharaman K."/>
            <person name="Brown C.T."/>
            <person name="Hug L.A."/>
            <person name="Sharon I."/>
            <person name="Castelle C.J."/>
            <person name="Probst A.J."/>
            <person name="Thomas B.C."/>
            <person name="Singh A."/>
            <person name="Wilkins M.J."/>
            <person name="Karaoz U."/>
            <person name="Brodie E.L."/>
            <person name="Williams K.H."/>
            <person name="Hubbard S.S."/>
            <person name="Banfield J.F."/>
        </authorList>
    </citation>
    <scope>NUCLEOTIDE SEQUENCE [LARGE SCALE GENOMIC DNA]</scope>
</reference>
<dbReference type="PANTHER" id="PTHR34322:SF2">
    <property type="entry name" value="TRANSPOSASE IS200-LIKE DOMAIN-CONTAINING PROTEIN"/>
    <property type="match status" value="1"/>
</dbReference>
<evidence type="ECO:0000259" key="1">
    <source>
        <dbReference type="SMART" id="SM01321"/>
    </source>
</evidence>
<dbReference type="InterPro" id="IPR036515">
    <property type="entry name" value="Transposase_17_sf"/>
</dbReference>
<dbReference type="SUPFAM" id="SSF143422">
    <property type="entry name" value="Transposase IS200-like"/>
    <property type="match status" value="1"/>
</dbReference>
<sequence length="225" mass="26964">MSNRRHPFINNYIYHIFNKTIDGKRIFSDKKICETFLEVIRYYRSSESNLRYSKHRELPEELKLNLMNKIEDKNTYRISLLAFTLMPTHYHLILKQNQQNGISFFMSQIQNSITRFYNLKEGRKGSIFLQTFKSKLIESEAQLKHTTRYVHLNIFSGGLIKELADIVDYPFSSFNEYVIPTGKILSEPDYALSMFDNNRERYKSFVFDNAEHQKMLEFCKYAKKW</sequence>
<dbReference type="SMART" id="SM01321">
    <property type="entry name" value="Y1_Tnp"/>
    <property type="match status" value="1"/>
</dbReference>
<dbReference type="GO" id="GO:0006313">
    <property type="term" value="P:DNA transposition"/>
    <property type="evidence" value="ECO:0007669"/>
    <property type="project" value="InterPro"/>
</dbReference>
<protein>
    <recommendedName>
        <fullName evidence="1">Transposase IS200-like domain-containing protein</fullName>
    </recommendedName>
</protein>
<evidence type="ECO:0000313" key="3">
    <source>
        <dbReference type="Proteomes" id="UP000179270"/>
    </source>
</evidence>
<proteinExistence type="predicted"/>
<dbReference type="PANTHER" id="PTHR34322">
    <property type="entry name" value="TRANSPOSASE, Y1_TNP DOMAIN-CONTAINING"/>
    <property type="match status" value="1"/>
</dbReference>
<dbReference type="GO" id="GO:0004803">
    <property type="term" value="F:transposase activity"/>
    <property type="evidence" value="ECO:0007669"/>
    <property type="project" value="InterPro"/>
</dbReference>
<name>A0A1F7IHY7_9BACT</name>